<keyword evidence="10" id="KW-1185">Reference proteome</keyword>
<feature type="signal peptide" evidence="7">
    <location>
        <begin position="1"/>
        <end position="27"/>
    </location>
</feature>
<dbReference type="InterPro" id="IPR003760">
    <property type="entry name" value="PnrA-like"/>
</dbReference>
<dbReference type="PANTHER" id="PTHR34296:SF2">
    <property type="entry name" value="ABC TRANSPORTER GUANOSINE-BINDING PROTEIN NUPN"/>
    <property type="match status" value="1"/>
</dbReference>
<feature type="chain" id="PRO_5045376299" evidence="7">
    <location>
        <begin position="28"/>
        <end position="333"/>
    </location>
</feature>
<dbReference type="RefSeq" id="WP_377470994.1">
    <property type="nucleotide sequence ID" value="NZ_JBHLWN010000060.1"/>
</dbReference>
<feature type="domain" description="ABC transporter substrate-binding protein PnrA-like" evidence="8">
    <location>
        <begin position="43"/>
        <end position="300"/>
    </location>
</feature>
<dbReference type="PROSITE" id="PS51257">
    <property type="entry name" value="PROKAR_LIPOPROTEIN"/>
    <property type="match status" value="1"/>
</dbReference>
<sequence>MRFSRCLPFVILLALSVWMLTACSALPYTKPKPTGKPLKIGLMLADYGLGDQSYNDAAFRGLTRARDELGIVFDYREPPSEGVYEQGLLELIEARCDLVVAVGFSSKTSLERVAVRYPAVPFLLVDETSELPNVSTLTFKEEEGSYLAGIVAGLKTSTNTIGFIGGIDVPVINKFEEGFEKGARAANPKVKVLGLYGDTFGDPEQGRRLARTLIDQGADVLYAAAGLTGSGVLRYAEEAKVYSIGVDSDQFTIAERSVLTSMLKHIDVGLYVAVRSFVQEGSLTKKHIRLGLRDNGVSLAPLRLSPLSPQEREIWDRLTEPLLSGAKPETAER</sequence>
<proteinExistence type="inferred from homology"/>
<reference evidence="9 10" key="1">
    <citation type="submission" date="2024-09" db="EMBL/GenBank/DDBJ databases">
        <authorList>
            <person name="Sun Q."/>
            <person name="Mori K."/>
        </authorList>
    </citation>
    <scope>NUCLEOTIDE SEQUENCE [LARGE SCALE GENOMIC DNA]</scope>
    <source>
        <strain evidence="9 10">CCM 7759</strain>
    </source>
</reference>
<dbReference type="SUPFAM" id="SSF53822">
    <property type="entry name" value="Periplasmic binding protein-like I"/>
    <property type="match status" value="1"/>
</dbReference>
<evidence type="ECO:0000259" key="8">
    <source>
        <dbReference type="Pfam" id="PF02608"/>
    </source>
</evidence>
<evidence type="ECO:0000256" key="1">
    <source>
        <dbReference type="ARBA" id="ARBA00004193"/>
    </source>
</evidence>
<protein>
    <submittedName>
        <fullName evidence="9">BMP family protein</fullName>
    </submittedName>
</protein>
<evidence type="ECO:0000256" key="4">
    <source>
        <dbReference type="ARBA" id="ARBA00022729"/>
    </source>
</evidence>
<keyword evidence="3" id="KW-1003">Cell membrane</keyword>
<organism evidence="9 10">
    <name type="scientific">Paenibacillus chartarius</name>
    <dbReference type="NCBI Taxonomy" id="747481"/>
    <lineage>
        <taxon>Bacteria</taxon>
        <taxon>Bacillati</taxon>
        <taxon>Bacillota</taxon>
        <taxon>Bacilli</taxon>
        <taxon>Bacillales</taxon>
        <taxon>Paenibacillaceae</taxon>
        <taxon>Paenibacillus</taxon>
    </lineage>
</organism>
<name>A0ABV6DLZ6_9BACL</name>
<evidence type="ECO:0000256" key="6">
    <source>
        <dbReference type="ARBA" id="ARBA00023288"/>
    </source>
</evidence>
<keyword evidence="4 7" id="KW-0732">Signal</keyword>
<gene>
    <name evidence="9" type="ORF">ACFFK0_14610</name>
</gene>
<dbReference type="Proteomes" id="UP001589776">
    <property type="component" value="Unassembled WGS sequence"/>
</dbReference>
<dbReference type="EMBL" id="JBHLWN010000060">
    <property type="protein sequence ID" value="MFC0213673.1"/>
    <property type="molecule type" value="Genomic_DNA"/>
</dbReference>
<dbReference type="CDD" id="cd06354">
    <property type="entry name" value="PBP1_PrnA-like"/>
    <property type="match status" value="1"/>
</dbReference>
<evidence type="ECO:0000256" key="2">
    <source>
        <dbReference type="ARBA" id="ARBA00008610"/>
    </source>
</evidence>
<dbReference type="InterPro" id="IPR050957">
    <property type="entry name" value="BMP_lipoprotein"/>
</dbReference>
<dbReference type="InterPro" id="IPR028082">
    <property type="entry name" value="Peripla_BP_I"/>
</dbReference>
<comment type="caution">
    <text evidence="9">The sequence shown here is derived from an EMBL/GenBank/DDBJ whole genome shotgun (WGS) entry which is preliminary data.</text>
</comment>
<dbReference type="Gene3D" id="3.40.50.2300">
    <property type="match status" value="2"/>
</dbReference>
<comment type="similarity">
    <text evidence="2">Belongs to the BMP lipoprotein family.</text>
</comment>
<dbReference type="Pfam" id="PF02608">
    <property type="entry name" value="Bmp"/>
    <property type="match status" value="1"/>
</dbReference>
<evidence type="ECO:0000313" key="9">
    <source>
        <dbReference type="EMBL" id="MFC0213673.1"/>
    </source>
</evidence>
<evidence type="ECO:0000256" key="7">
    <source>
        <dbReference type="SAM" id="SignalP"/>
    </source>
</evidence>
<accession>A0ABV6DLZ6</accession>
<evidence type="ECO:0000256" key="3">
    <source>
        <dbReference type="ARBA" id="ARBA00022475"/>
    </source>
</evidence>
<dbReference type="PANTHER" id="PTHR34296">
    <property type="entry name" value="TRANSCRIPTIONAL ACTIVATOR PROTEIN MED"/>
    <property type="match status" value="1"/>
</dbReference>
<comment type="subcellular location">
    <subcellularLocation>
        <location evidence="1">Cell membrane</location>
        <topology evidence="1">Lipid-anchor</topology>
    </subcellularLocation>
</comment>
<evidence type="ECO:0000313" key="10">
    <source>
        <dbReference type="Proteomes" id="UP001589776"/>
    </source>
</evidence>
<keyword evidence="5" id="KW-0472">Membrane</keyword>
<evidence type="ECO:0000256" key="5">
    <source>
        <dbReference type="ARBA" id="ARBA00023136"/>
    </source>
</evidence>
<keyword evidence="6" id="KW-0449">Lipoprotein</keyword>